<reference evidence="7" key="1">
    <citation type="submission" date="2020-10" db="EMBL/GenBank/DDBJ databases">
        <title>Taxonomic study of unclassified bacteria belonging to the class Ktedonobacteria.</title>
        <authorList>
            <person name="Yabe S."/>
            <person name="Wang C.M."/>
            <person name="Zheng Y."/>
            <person name="Sakai Y."/>
            <person name="Cavaletti L."/>
            <person name="Monciardini P."/>
            <person name="Donadio S."/>
        </authorList>
    </citation>
    <scope>NUCLEOTIDE SEQUENCE</scope>
    <source>
        <strain evidence="7">SOSP1-1</strain>
    </source>
</reference>
<evidence type="ECO:0000313" key="3">
    <source>
        <dbReference type="EMBL" id="GHO45566.1"/>
    </source>
</evidence>
<proteinExistence type="predicted"/>
<organism evidence="7 8">
    <name type="scientific">Ktedonospora formicarum</name>
    <dbReference type="NCBI Taxonomy" id="2778364"/>
    <lineage>
        <taxon>Bacteria</taxon>
        <taxon>Bacillati</taxon>
        <taxon>Chloroflexota</taxon>
        <taxon>Ktedonobacteria</taxon>
        <taxon>Ktedonobacterales</taxon>
        <taxon>Ktedonobacteraceae</taxon>
        <taxon>Ktedonospora</taxon>
    </lineage>
</organism>
<dbReference type="Proteomes" id="UP000612362">
    <property type="component" value="Unassembled WGS sequence"/>
</dbReference>
<dbReference type="EMBL" id="BNJF01000001">
    <property type="protein sequence ID" value="GHO45645.1"/>
    <property type="molecule type" value="Genomic_DNA"/>
</dbReference>
<evidence type="ECO:0000313" key="4">
    <source>
        <dbReference type="EMBL" id="GHO45645.1"/>
    </source>
</evidence>
<evidence type="ECO:0000313" key="7">
    <source>
        <dbReference type="EMBL" id="GHO49126.1"/>
    </source>
</evidence>
<protein>
    <submittedName>
        <fullName evidence="7">Uncharacterized protein</fullName>
    </submittedName>
</protein>
<evidence type="ECO:0000313" key="6">
    <source>
        <dbReference type="EMBL" id="GHO48636.1"/>
    </source>
</evidence>
<evidence type="ECO:0000313" key="8">
    <source>
        <dbReference type="Proteomes" id="UP000612362"/>
    </source>
</evidence>
<dbReference type="EMBL" id="BNJF01000001">
    <property type="protein sequence ID" value="GHO45566.1"/>
    <property type="molecule type" value="Genomic_DNA"/>
</dbReference>
<comment type="caution">
    <text evidence="7">The sequence shown here is derived from an EMBL/GenBank/DDBJ whole genome shotgun (WGS) entry which is preliminary data.</text>
</comment>
<gene>
    <name evidence="2" type="ORF">KSX_31250</name>
    <name evidence="3" type="ORF">KSX_37290</name>
    <name evidence="4" type="ORF">KSX_38080</name>
    <name evidence="5" type="ORF">KSX_41230</name>
    <name evidence="6" type="ORF">KSX_67990</name>
    <name evidence="7" type="ORF">KSX_72890</name>
</gene>
<dbReference type="RefSeq" id="WP_220194323.1">
    <property type="nucleotide sequence ID" value="NZ_BNJF01000001.1"/>
</dbReference>
<accession>A0A8J3I7Y6</accession>
<dbReference type="Gene3D" id="3.30.160.60">
    <property type="entry name" value="Classic Zinc Finger"/>
    <property type="match status" value="1"/>
</dbReference>
<evidence type="ECO:0000313" key="5">
    <source>
        <dbReference type="EMBL" id="GHO45960.1"/>
    </source>
</evidence>
<feature type="region of interest" description="Disordered" evidence="1">
    <location>
        <begin position="1"/>
        <end position="23"/>
    </location>
</feature>
<dbReference type="EMBL" id="BNJF01000004">
    <property type="protein sequence ID" value="GHO49126.1"/>
    <property type="molecule type" value="Genomic_DNA"/>
</dbReference>
<name>A0A8J3I7Y6_9CHLR</name>
<dbReference type="EMBL" id="BNJF01000001">
    <property type="protein sequence ID" value="GHO44962.1"/>
    <property type="molecule type" value="Genomic_DNA"/>
</dbReference>
<dbReference type="AlphaFoldDB" id="A0A8J3I7Y6"/>
<dbReference type="EMBL" id="BNJF01000002">
    <property type="protein sequence ID" value="GHO45960.1"/>
    <property type="molecule type" value="Genomic_DNA"/>
</dbReference>
<keyword evidence="8" id="KW-1185">Reference proteome</keyword>
<dbReference type="EMBL" id="BNJF01000004">
    <property type="protein sequence ID" value="GHO48636.1"/>
    <property type="molecule type" value="Genomic_DNA"/>
</dbReference>
<evidence type="ECO:0000313" key="2">
    <source>
        <dbReference type="EMBL" id="GHO44962.1"/>
    </source>
</evidence>
<evidence type="ECO:0000256" key="1">
    <source>
        <dbReference type="SAM" id="MobiDB-lite"/>
    </source>
</evidence>
<sequence length="118" mass="13689">MKQQEDDQQWEQRSQQVAKSMQEWRLAHPQATLADIEEAVDQQMNELRARMIEDLAQANQADQGTGRSKPVACPECGKRMQVRGKRERRLQTQGGQEVTLIREYQSCPHCGYSFFPPR</sequence>